<comment type="similarity">
    <text evidence="2">Belongs to the Mediator complex subunit 27 family.</text>
</comment>
<comment type="subcellular location">
    <subcellularLocation>
        <location evidence="1">Nucleus</location>
    </subcellularLocation>
</comment>
<name>A0A8B6FVP0_MYTGA</name>
<dbReference type="Pfam" id="PF11571">
    <property type="entry name" value="Med27"/>
    <property type="match status" value="1"/>
</dbReference>
<comment type="caution">
    <text evidence="7">The sequence shown here is derived from an EMBL/GenBank/DDBJ whole genome shotgun (WGS) entry which is preliminary data.</text>
</comment>
<keyword evidence="6" id="KW-0175">Coiled coil</keyword>
<evidence type="ECO:0000313" key="8">
    <source>
        <dbReference type="Proteomes" id="UP000596742"/>
    </source>
</evidence>
<dbReference type="GO" id="GO:0016592">
    <property type="term" value="C:mediator complex"/>
    <property type="evidence" value="ECO:0007669"/>
    <property type="project" value="InterPro"/>
</dbReference>
<sequence length="338" mass="38342">MKKSEITQNFKFKLEFLLSSINLRIAETQLPLKMGDQEAEKLIHAIKLTQKLRGSVTKVFTDLSNGQTSTKEEEKEMLEDLQKSLLSMNDNLSDLEKISQSLPSTVHQTSNNISLVCLDPATDRTQLPSQLIHAHKWTNKVNRLSDYACQALQQATLRRTNKSQVGPGLSTKRQRRMPPVAHNIPASTVETVLNSLEKHLPDTSITVSRPNGSSCVLQITLSKTLKAVCVLRGFLIEYVNVKGYNEDFLSNDGKIDLWSKSRYKVFEKVSDLMMAGIQHYYYPQMPEITIRTFIQQWFNSYKTLFSAPCSKCGKHLQGGLPPVWRDFRTLAPLHDGCR</sequence>
<dbReference type="PANTHER" id="PTHR13130:SF4">
    <property type="entry name" value="MEDIATOR OF RNA POLYMERASE II TRANSCRIPTION SUBUNIT 27"/>
    <property type="match status" value="1"/>
</dbReference>
<dbReference type="GO" id="GO:0003713">
    <property type="term" value="F:transcription coactivator activity"/>
    <property type="evidence" value="ECO:0007669"/>
    <property type="project" value="TreeGrafter"/>
</dbReference>
<evidence type="ECO:0000256" key="2">
    <source>
        <dbReference type="ARBA" id="ARBA00008048"/>
    </source>
</evidence>
<dbReference type="PANTHER" id="PTHR13130">
    <property type="entry name" value="34 KDA TRANSCRIPTIONAL CO-ACTIVATOR-RELATED"/>
    <property type="match status" value="1"/>
</dbReference>
<evidence type="ECO:0000256" key="6">
    <source>
        <dbReference type="SAM" id="Coils"/>
    </source>
</evidence>
<evidence type="ECO:0000256" key="5">
    <source>
        <dbReference type="ARBA" id="ARBA00023242"/>
    </source>
</evidence>
<dbReference type="OrthoDB" id="1868004at2759"/>
<dbReference type="InterPro" id="IPR021627">
    <property type="entry name" value="Mediator_Med27"/>
</dbReference>
<evidence type="ECO:0000256" key="4">
    <source>
        <dbReference type="ARBA" id="ARBA00023163"/>
    </source>
</evidence>
<keyword evidence="4" id="KW-0804">Transcription</keyword>
<dbReference type="AlphaFoldDB" id="A0A8B6FVP0"/>
<keyword evidence="5" id="KW-0539">Nucleus</keyword>
<keyword evidence="8" id="KW-1185">Reference proteome</keyword>
<evidence type="ECO:0000313" key="7">
    <source>
        <dbReference type="EMBL" id="VDI56186.1"/>
    </source>
</evidence>
<keyword evidence="3" id="KW-0805">Transcription regulation</keyword>
<feature type="coiled-coil region" evidence="6">
    <location>
        <begin position="71"/>
        <end position="98"/>
    </location>
</feature>
<dbReference type="Proteomes" id="UP000596742">
    <property type="component" value="Unassembled WGS sequence"/>
</dbReference>
<proteinExistence type="inferred from homology"/>
<protein>
    <submittedName>
        <fullName evidence="7">Mediator of RNA polymerase II transcription subunit 27</fullName>
    </submittedName>
</protein>
<gene>
    <name evidence="7" type="ORF">MGAL_10B038092</name>
</gene>
<reference evidence="7" key="1">
    <citation type="submission" date="2018-11" db="EMBL/GenBank/DDBJ databases">
        <authorList>
            <person name="Alioto T."/>
            <person name="Alioto T."/>
        </authorList>
    </citation>
    <scope>NUCLEOTIDE SEQUENCE</scope>
</reference>
<evidence type="ECO:0000256" key="3">
    <source>
        <dbReference type="ARBA" id="ARBA00023015"/>
    </source>
</evidence>
<accession>A0A8B6FVP0</accession>
<evidence type="ECO:0000256" key="1">
    <source>
        <dbReference type="ARBA" id="ARBA00004123"/>
    </source>
</evidence>
<dbReference type="EMBL" id="UYJE01007590">
    <property type="protein sequence ID" value="VDI56186.1"/>
    <property type="molecule type" value="Genomic_DNA"/>
</dbReference>
<dbReference type="GO" id="GO:0006357">
    <property type="term" value="P:regulation of transcription by RNA polymerase II"/>
    <property type="evidence" value="ECO:0007669"/>
    <property type="project" value="TreeGrafter"/>
</dbReference>
<organism evidence="7 8">
    <name type="scientific">Mytilus galloprovincialis</name>
    <name type="common">Mediterranean mussel</name>
    <dbReference type="NCBI Taxonomy" id="29158"/>
    <lineage>
        <taxon>Eukaryota</taxon>
        <taxon>Metazoa</taxon>
        <taxon>Spiralia</taxon>
        <taxon>Lophotrochozoa</taxon>
        <taxon>Mollusca</taxon>
        <taxon>Bivalvia</taxon>
        <taxon>Autobranchia</taxon>
        <taxon>Pteriomorphia</taxon>
        <taxon>Mytilida</taxon>
        <taxon>Mytiloidea</taxon>
        <taxon>Mytilidae</taxon>
        <taxon>Mytilinae</taxon>
        <taxon>Mytilus</taxon>
    </lineage>
</organism>